<comment type="caution">
    <text evidence="5">The sequence shown here is derived from an EMBL/GenBank/DDBJ whole genome shotgun (WGS) entry which is preliminary data.</text>
</comment>
<evidence type="ECO:0000256" key="3">
    <source>
        <dbReference type="SAM" id="MobiDB-lite"/>
    </source>
</evidence>
<comment type="subcellular location">
    <subcellularLocation>
        <location evidence="1">Nucleus</location>
    </subcellularLocation>
</comment>
<dbReference type="CDD" id="cd23645">
    <property type="entry name" value="HFD_Dpb3-like"/>
    <property type="match status" value="1"/>
</dbReference>
<sequence>MVSESATNSKKERVIGQSALPLARVKRIIKEDPDVSLINVEATHCIASATELFMEYLVNEGYSRAQKNKRKTVFYKDLASAVSQTDPLEFLEDVIPTTMTLEEAYRRRDQPDDDTGKDDQVTSVAKRRKLQFKPSTPKQQQQQQQQEEEMETDSSQQQQQQQQQDNNDDDEEEEDGEEEEDAEEEEDDDQDVEDEEDDEEEEE</sequence>
<evidence type="ECO:0000313" key="5">
    <source>
        <dbReference type="EMBL" id="ORZ13112.1"/>
    </source>
</evidence>
<proteinExistence type="predicted"/>
<dbReference type="PANTHER" id="PTHR10252:SF54">
    <property type="entry name" value="CHROMATIN ACCESSIBILITY COMPLEX PROTEIN 1"/>
    <property type="match status" value="1"/>
</dbReference>
<dbReference type="EMBL" id="MCGE01000017">
    <property type="protein sequence ID" value="ORZ13112.1"/>
    <property type="molecule type" value="Genomic_DNA"/>
</dbReference>
<feature type="compositionally biased region" description="Acidic residues" evidence="3">
    <location>
        <begin position="166"/>
        <end position="203"/>
    </location>
</feature>
<evidence type="ECO:0000256" key="2">
    <source>
        <dbReference type="ARBA" id="ARBA00023242"/>
    </source>
</evidence>
<dbReference type="Gene3D" id="1.10.20.10">
    <property type="entry name" value="Histone, subunit A"/>
    <property type="match status" value="1"/>
</dbReference>
<dbReference type="GO" id="GO:0006261">
    <property type="term" value="P:DNA-templated DNA replication"/>
    <property type="evidence" value="ECO:0007669"/>
    <property type="project" value="TreeGrafter"/>
</dbReference>
<feature type="domain" description="Transcription factor CBF/NF-Y/archaeal histone" evidence="4">
    <location>
        <begin position="20"/>
        <end position="82"/>
    </location>
</feature>
<dbReference type="OrthoDB" id="636685at2759"/>
<organism evidence="5 6">
    <name type="scientific">Absidia repens</name>
    <dbReference type="NCBI Taxonomy" id="90262"/>
    <lineage>
        <taxon>Eukaryota</taxon>
        <taxon>Fungi</taxon>
        <taxon>Fungi incertae sedis</taxon>
        <taxon>Mucoromycota</taxon>
        <taxon>Mucoromycotina</taxon>
        <taxon>Mucoromycetes</taxon>
        <taxon>Mucorales</taxon>
        <taxon>Cunninghamellaceae</taxon>
        <taxon>Absidia</taxon>
    </lineage>
</organism>
<dbReference type="AlphaFoldDB" id="A0A1X2ICE6"/>
<dbReference type="InterPro" id="IPR050568">
    <property type="entry name" value="Transcr_DNA_Rep_Reg"/>
</dbReference>
<accession>A0A1X2ICE6</accession>
<dbReference type="InterPro" id="IPR003958">
    <property type="entry name" value="CBFA_NFYB_domain"/>
</dbReference>
<evidence type="ECO:0000256" key="1">
    <source>
        <dbReference type="ARBA" id="ARBA00004123"/>
    </source>
</evidence>
<dbReference type="STRING" id="90262.A0A1X2ICE6"/>
<protein>
    <submittedName>
        <fullName evidence="5">Histone-fold-containing protein</fullName>
    </submittedName>
</protein>
<keyword evidence="2" id="KW-0539">Nucleus</keyword>
<evidence type="ECO:0000259" key="4">
    <source>
        <dbReference type="Pfam" id="PF00808"/>
    </source>
</evidence>
<keyword evidence="6" id="KW-1185">Reference proteome</keyword>
<dbReference type="PANTHER" id="PTHR10252">
    <property type="entry name" value="HISTONE-LIKE TRANSCRIPTION FACTOR CCAAT-RELATED"/>
    <property type="match status" value="1"/>
</dbReference>
<feature type="compositionally biased region" description="Low complexity" evidence="3">
    <location>
        <begin position="153"/>
        <end position="165"/>
    </location>
</feature>
<dbReference type="GO" id="GO:0046982">
    <property type="term" value="F:protein heterodimerization activity"/>
    <property type="evidence" value="ECO:0007669"/>
    <property type="project" value="InterPro"/>
</dbReference>
<feature type="region of interest" description="Disordered" evidence="3">
    <location>
        <begin position="127"/>
        <end position="203"/>
    </location>
</feature>
<dbReference type="SUPFAM" id="SSF47113">
    <property type="entry name" value="Histone-fold"/>
    <property type="match status" value="1"/>
</dbReference>
<reference evidence="5 6" key="1">
    <citation type="submission" date="2016-07" db="EMBL/GenBank/DDBJ databases">
        <title>Pervasive Adenine N6-methylation of Active Genes in Fungi.</title>
        <authorList>
            <consortium name="DOE Joint Genome Institute"/>
            <person name="Mondo S.J."/>
            <person name="Dannebaum R.O."/>
            <person name="Kuo R.C."/>
            <person name="Labutti K."/>
            <person name="Haridas S."/>
            <person name="Kuo A."/>
            <person name="Salamov A."/>
            <person name="Ahrendt S.R."/>
            <person name="Lipzen A."/>
            <person name="Sullivan W."/>
            <person name="Andreopoulos W.B."/>
            <person name="Clum A."/>
            <person name="Lindquist E."/>
            <person name="Daum C."/>
            <person name="Ramamoorthy G.K."/>
            <person name="Gryganskyi A."/>
            <person name="Culley D."/>
            <person name="Magnuson J.K."/>
            <person name="James T.Y."/>
            <person name="O'Malley M.A."/>
            <person name="Stajich J.E."/>
            <person name="Spatafora J.W."/>
            <person name="Visel A."/>
            <person name="Grigoriev I.V."/>
        </authorList>
    </citation>
    <scope>NUCLEOTIDE SEQUENCE [LARGE SCALE GENOMIC DNA]</scope>
    <source>
        <strain evidence="5 6">NRRL 1336</strain>
    </source>
</reference>
<dbReference type="Proteomes" id="UP000193560">
    <property type="component" value="Unassembled WGS sequence"/>
</dbReference>
<dbReference type="GO" id="GO:0008623">
    <property type="term" value="C:CHRAC"/>
    <property type="evidence" value="ECO:0007669"/>
    <property type="project" value="TreeGrafter"/>
</dbReference>
<dbReference type="Pfam" id="PF00808">
    <property type="entry name" value="CBFD_NFYB_HMF"/>
    <property type="match status" value="1"/>
</dbReference>
<name>A0A1X2ICE6_9FUNG</name>
<feature type="region of interest" description="Disordered" evidence="3">
    <location>
        <begin position="102"/>
        <end position="121"/>
    </location>
</feature>
<gene>
    <name evidence="5" type="ORF">BCR42DRAFT_419205</name>
</gene>
<dbReference type="InterPro" id="IPR009072">
    <property type="entry name" value="Histone-fold"/>
</dbReference>
<evidence type="ECO:0000313" key="6">
    <source>
        <dbReference type="Proteomes" id="UP000193560"/>
    </source>
</evidence>